<dbReference type="AlphaFoldDB" id="A0A8S1ET53"/>
<keyword evidence="3" id="KW-1185">Reference proteome</keyword>
<evidence type="ECO:0000256" key="1">
    <source>
        <dbReference type="SAM" id="MobiDB-lite"/>
    </source>
</evidence>
<accession>A0A8S1ET53</accession>
<evidence type="ECO:0000313" key="2">
    <source>
        <dbReference type="EMBL" id="CAB3403250.1"/>
    </source>
</evidence>
<feature type="compositionally biased region" description="Acidic residues" evidence="1">
    <location>
        <begin position="225"/>
        <end position="239"/>
    </location>
</feature>
<comment type="caution">
    <text evidence="2">The sequence shown here is derived from an EMBL/GenBank/DDBJ whole genome shotgun (WGS) entry which is preliminary data.</text>
</comment>
<gene>
    <name evidence="2" type="ORF">CBOVIS_LOCUS5752</name>
</gene>
<proteinExistence type="predicted"/>
<protein>
    <submittedName>
        <fullName evidence="2">Uncharacterized protein</fullName>
    </submittedName>
</protein>
<feature type="region of interest" description="Disordered" evidence="1">
    <location>
        <begin position="209"/>
        <end position="239"/>
    </location>
</feature>
<sequence>MNNSKNSPPEKENFNFNFTPEFKRVSRFFHGQYPFKDAVVLDMRGMKMVNTGILRQISQILKNVLSLILDSPDAHQTMAVRMSSGRFSKKKFIDIPENVLNQICDYLCQCYGYPPKLRFPGYSYEDLLLDDPLLAGKLGNTEEERKRNFVKLIEDVTEFCQMTKDKLQRILNDLRSYKLIHTETGKDVHGNSVYRAEFVKEDNTTGKKNNEAIKTIGPIAKTPSSDDDITFSGEEDNLH</sequence>
<evidence type="ECO:0000313" key="3">
    <source>
        <dbReference type="Proteomes" id="UP000494206"/>
    </source>
</evidence>
<dbReference type="Proteomes" id="UP000494206">
    <property type="component" value="Unassembled WGS sequence"/>
</dbReference>
<dbReference type="OrthoDB" id="10596550at2759"/>
<reference evidence="2 3" key="1">
    <citation type="submission" date="2020-04" db="EMBL/GenBank/DDBJ databases">
        <authorList>
            <person name="Laetsch R D."/>
            <person name="Stevens L."/>
            <person name="Kumar S."/>
            <person name="Blaxter L. M."/>
        </authorList>
    </citation>
    <scope>NUCLEOTIDE SEQUENCE [LARGE SCALE GENOMIC DNA]</scope>
</reference>
<organism evidence="2 3">
    <name type="scientific">Caenorhabditis bovis</name>
    <dbReference type="NCBI Taxonomy" id="2654633"/>
    <lineage>
        <taxon>Eukaryota</taxon>
        <taxon>Metazoa</taxon>
        <taxon>Ecdysozoa</taxon>
        <taxon>Nematoda</taxon>
        <taxon>Chromadorea</taxon>
        <taxon>Rhabditida</taxon>
        <taxon>Rhabditina</taxon>
        <taxon>Rhabditomorpha</taxon>
        <taxon>Rhabditoidea</taxon>
        <taxon>Rhabditidae</taxon>
        <taxon>Peloderinae</taxon>
        <taxon>Caenorhabditis</taxon>
    </lineage>
</organism>
<name>A0A8S1ET53_9PELO</name>
<dbReference type="EMBL" id="CADEPM010000003">
    <property type="protein sequence ID" value="CAB3403250.1"/>
    <property type="molecule type" value="Genomic_DNA"/>
</dbReference>